<organism evidence="1 2">
    <name type="scientific">Anopheles maculatus</name>
    <dbReference type="NCBI Taxonomy" id="74869"/>
    <lineage>
        <taxon>Eukaryota</taxon>
        <taxon>Metazoa</taxon>
        <taxon>Ecdysozoa</taxon>
        <taxon>Arthropoda</taxon>
        <taxon>Hexapoda</taxon>
        <taxon>Insecta</taxon>
        <taxon>Pterygota</taxon>
        <taxon>Neoptera</taxon>
        <taxon>Endopterygota</taxon>
        <taxon>Diptera</taxon>
        <taxon>Nematocera</taxon>
        <taxon>Culicoidea</taxon>
        <taxon>Culicidae</taxon>
        <taxon>Anophelinae</taxon>
        <taxon>Anopheles</taxon>
        <taxon>Anopheles maculatus group</taxon>
    </lineage>
</organism>
<reference evidence="2" key="1">
    <citation type="submission" date="2013-09" db="EMBL/GenBank/DDBJ databases">
        <title>The Genome Sequence of Anopheles maculatus species B.</title>
        <authorList>
            <consortium name="The Broad Institute Genomics Platform"/>
            <person name="Neafsey D.E."/>
            <person name="Besansky N."/>
            <person name="Howell P."/>
            <person name="Walton C."/>
            <person name="Young S.K."/>
            <person name="Zeng Q."/>
            <person name="Gargeya S."/>
            <person name="Fitzgerald M."/>
            <person name="Haas B."/>
            <person name="Abouelleil A."/>
            <person name="Allen A.W."/>
            <person name="Alvarado L."/>
            <person name="Arachchi H.M."/>
            <person name="Berlin A.M."/>
            <person name="Chapman S.B."/>
            <person name="Gainer-Dewar J."/>
            <person name="Goldberg J."/>
            <person name="Griggs A."/>
            <person name="Gujja S."/>
            <person name="Hansen M."/>
            <person name="Howarth C."/>
            <person name="Imamovic A."/>
            <person name="Ireland A."/>
            <person name="Larimer J."/>
            <person name="McCowan C."/>
            <person name="Murphy C."/>
            <person name="Pearson M."/>
            <person name="Poon T.W."/>
            <person name="Priest M."/>
            <person name="Roberts A."/>
            <person name="Saif S."/>
            <person name="Shea T."/>
            <person name="Sisk P."/>
            <person name="Sykes S."/>
            <person name="Wortman J."/>
            <person name="Nusbaum C."/>
            <person name="Birren B."/>
        </authorList>
    </citation>
    <scope>NUCLEOTIDE SEQUENCE [LARGE SCALE GENOMIC DNA]</scope>
    <source>
        <strain evidence="2">maculatus3</strain>
    </source>
</reference>
<accession>A0A182S8C6</accession>
<protein>
    <submittedName>
        <fullName evidence="1">VPS13_C domain-containing protein</fullName>
    </submittedName>
</protein>
<sequence length="272" mass="29836">MSAQSPSNFYRLEDQLEQLAKVALCTLACDLVQDDDEGGGWSGVEALRLKISPIRAYIEDTYINVLLDYLMECIPTGMFHEQREADTTPIRIRCQPGEVLIPRAVTQQSSYLAEPIKFRSVRIEPLAVLLSVHACMRLYIALDHSPLEFAAFERRSIRSLPIKFGNAVGMHYLSGAIFGGGWVIGSLEILGSPSGLARSVTSGLRDFVSLPVQGLFRGPWGFLVGVTQGSASLIRNITAGTVNSVTKLAQSVSRNLDRLTLDSEHVQRTDAL</sequence>
<dbReference type="InterPro" id="IPR039782">
    <property type="entry name" value="VPS13B"/>
</dbReference>
<reference evidence="1" key="2">
    <citation type="submission" date="2020-05" db="UniProtKB">
        <authorList>
            <consortium name="EnsemblMetazoa"/>
        </authorList>
    </citation>
    <scope>IDENTIFICATION</scope>
    <source>
        <strain evidence="1">maculatus3</strain>
    </source>
</reference>
<dbReference type="VEuPathDB" id="VectorBase:AMAM001721"/>
<dbReference type="PANTHER" id="PTHR12517:SF0">
    <property type="entry name" value="INTERMEMBRANE LIPID TRANSFER PROTEIN VPS13B"/>
    <property type="match status" value="1"/>
</dbReference>
<dbReference type="AlphaFoldDB" id="A0A182S8C6"/>
<name>A0A182S8C6_9DIPT</name>
<proteinExistence type="predicted"/>
<evidence type="ECO:0000313" key="2">
    <source>
        <dbReference type="Proteomes" id="UP000075901"/>
    </source>
</evidence>
<dbReference type="EnsemblMetazoa" id="AMAM001721-RA">
    <property type="protein sequence ID" value="AMAM001721-PA"/>
    <property type="gene ID" value="AMAM001721"/>
</dbReference>
<evidence type="ECO:0000313" key="1">
    <source>
        <dbReference type="EnsemblMetazoa" id="AMAM001721-PA"/>
    </source>
</evidence>
<keyword evidence="2" id="KW-1185">Reference proteome</keyword>
<dbReference type="PANTHER" id="PTHR12517">
    <property type="entry name" value="VACUOLAR PROTEIN SORTING-ASSOCIATED PROTEIN 13B"/>
    <property type="match status" value="1"/>
</dbReference>
<dbReference type="Proteomes" id="UP000075901">
    <property type="component" value="Unassembled WGS sequence"/>
</dbReference>